<dbReference type="InterPro" id="IPR058329">
    <property type="entry name" value="Arp1_N"/>
</dbReference>
<feature type="domain" description="Amidase" evidence="1">
    <location>
        <begin position="282"/>
        <end position="441"/>
    </location>
</feature>
<dbReference type="InterPro" id="IPR036928">
    <property type="entry name" value="AS_sf"/>
</dbReference>
<organism evidence="3 4">
    <name type="scientific">Rhodofomes roseus</name>
    <dbReference type="NCBI Taxonomy" id="34475"/>
    <lineage>
        <taxon>Eukaryota</taxon>
        <taxon>Fungi</taxon>
        <taxon>Dikarya</taxon>
        <taxon>Basidiomycota</taxon>
        <taxon>Agaricomycotina</taxon>
        <taxon>Agaricomycetes</taxon>
        <taxon>Polyporales</taxon>
        <taxon>Rhodofomes</taxon>
    </lineage>
</organism>
<sequence length="721" mass="77642">MGLSDSAPARRRKAVGSAFSGTQGEDWIAADWHSHRGIGRLAGSIKEIAVSDDLDGDSASRVMPCWWVLLACTALAPIAVAQQALFQLTGETFTLAGVPYFAPPTPVSQFGSGALYEIARQLGVDDAPKRLVPFSVMPSAETEFADSHLESTLESWRAKDDVWSEAFLNGLYVAYNGSHASPTSLVTANMQAQYAMRFLLHSANQSIDVAMRKELPAGPYLLDLSSGNIFEVYRLYNDEQQSFLYGTIPNPSGGYDMLSAKIPGAATESVGVPSRLYFTPTAEKPLAGLRFAVKDIYDVEGLRTGCGNRAYWELYPPRNQTAPAVQRLLDGGLVLVGKTKSSQFANGEVATDDWVDLHAPYNPRGDGYQDGSSSSTGSGTAEAAYPWLDYAIGSDTGGSMRGPAGVNGIFGNRPSHGAVSLDDVMPLSPPLDTAGIFARDAVMWATAGHWWYQNFTSFPGFPKKLLFPVDFFGSSYLAEPPSAGTAGAVFNAFISKLEAFLGITRTEMNLTNMWTQSSLFAAHGSLSEMLRTTYPTLITMDQIKLLARPFMADYAAANGGRRPFIDPAPLTRWEYGLSLPEDAYTEGIANKTTFMDWFASEVVVGGDSTSCSESILLYPQSSGYTNYRNAYVGPPGTPFGFSAGRVAVLTETPDMVVPVGEVAYNSTITGVTEYLPVTLSFIAAKGCDLVLFDFFAALQKAGIIKAVVTGARIYDEVDVEE</sequence>
<dbReference type="Proteomes" id="UP000298390">
    <property type="component" value="Unassembled WGS sequence"/>
</dbReference>
<proteinExistence type="predicted"/>
<accession>A0A4Y9XTD4</accession>
<dbReference type="SUPFAM" id="SSF75304">
    <property type="entry name" value="Amidase signature (AS) enzymes"/>
    <property type="match status" value="1"/>
</dbReference>
<dbReference type="InterPro" id="IPR023631">
    <property type="entry name" value="Amidase_dom"/>
</dbReference>
<dbReference type="AlphaFoldDB" id="A0A4Y9XTD4"/>
<dbReference type="STRING" id="34475.A0A4Y9XTD4"/>
<gene>
    <name evidence="3" type="ORF">EVJ58_g9475</name>
</gene>
<feature type="domain" description="Scytalone dehydratase-like protein Arp1 N-terminal" evidence="2">
    <location>
        <begin position="128"/>
        <end position="236"/>
    </location>
</feature>
<evidence type="ECO:0000259" key="2">
    <source>
        <dbReference type="Pfam" id="PF26053"/>
    </source>
</evidence>
<reference evidence="3 4" key="1">
    <citation type="submission" date="2019-01" db="EMBL/GenBank/DDBJ databases">
        <title>Genome sequencing of the rare red list fungi Fomitopsis rosea.</title>
        <authorList>
            <person name="Buettner E."/>
            <person name="Kellner H."/>
        </authorList>
    </citation>
    <scope>NUCLEOTIDE SEQUENCE [LARGE SCALE GENOMIC DNA]</scope>
    <source>
        <strain evidence="3 4">DSM 105464</strain>
    </source>
</reference>
<evidence type="ECO:0000313" key="3">
    <source>
        <dbReference type="EMBL" id="TFY53400.1"/>
    </source>
</evidence>
<evidence type="ECO:0000259" key="1">
    <source>
        <dbReference type="Pfam" id="PF01425"/>
    </source>
</evidence>
<dbReference type="PANTHER" id="PTHR46310">
    <property type="entry name" value="AMIDASE 1"/>
    <property type="match status" value="1"/>
</dbReference>
<dbReference type="Gene3D" id="3.90.1300.10">
    <property type="entry name" value="Amidase signature (AS) domain"/>
    <property type="match status" value="1"/>
</dbReference>
<dbReference type="EMBL" id="SEKV01000828">
    <property type="protein sequence ID" value="TFY53400.1"/>
    <property type="molecule type" value="Genomic_DNA"/>
</dbReference>
<dbReference type="Pfam" id="PF26053">
    <property type="entry name" value="DUF8016"/>
    <property type="match status" value="1"/>
</dbReference>
<comment type="caution">
    <text evidence="3">The sequence shown here is derived from an EMBL/GenBank/DDBJ whole genome shotgun (WGS) entry which is preliminary data.</text>
</comment>
<dbReference type="Pfam" id="PF01425">
    <property type="entry name" value="Amidase"/>
    <property type="match status" value="1"/>
</dbReference>
<dbReference type="PANTHER" id="PTHR46310:SF7">
    <property type="entry name" value="AMIDASE 1"/>
    <property type="match status" value="1"/>
</dbReference>
<evidence type="ECO:0000313" key="4">
    <source>
        <dbReference type="Proteomes" id="UP000298390"/>
    </source>
</evidence>
<protein>
    <submittedName>
        <fullName evidence="3">Uncharacterized protein</fullName>
    </submittedName>
</protein>
<name>A0A4Y9XTD4_9APHY</name>